<comment type="caution">
    <text evidence="2">The sequence shown here is derived from an EMBL/GenBank/DDBJ whole genome shotgun (WGS) entry which is preliminary data.</text>
</comment>
<name>A0A084JXX2_NONUL</name>
<gene>
    <name evidence="2" type="ORF">IL45_06310</name>
    <name evidence="3" type="ORF">LY02_01441</name>
</gene>
<evidence type="ECO:0000256" key="1">
    <source>
        <dbReference type="SAM" id="Phobius"/>
    </source>
</evidence>
<dbReference type="EMBL" id="PVNA01000002">
    <property type="protein sequence ID" value="PRX14411.1"/>
    <property type="molecule type" value="Genomic_DNA"/>
</dbReference>
<reference evidence="2 4" key="1">
    <citation type="submission" date="2014-07" db="EMBL/GenBank/DDBJ databases">
        <title>Draft genome sequence of Nonlabens ulvanivorans, an ulvan degrading bacterium.</title>
        <authorList>
            <person name="Kopel M."/>
            <person name="Helbert W."/>
            <person name="Henrissat B."/>
            <person name="Doniger T."/>
            <person name="Banin E."/>
        </authorList>
    </citation>
    <scope>NUCLEOTIDE SEQUENCE [LARGE SCALE GENOMIC DNA]</scope>
    <source>
        <strain evidence="2 4">PLR</strain>
    </source>
</reference>
<dbReference type="RefSeq" id="WP_036581556.1">
    <property type="nucleotide sequence ID" value="NZ_JPJI01000026.1"/>
</dbReference>
<dbReference type="OrthoDB" id="821805at2"/>
<evidence type="ECO:0000313" key="4">
    <source>
        <dbReference type="Proteomes" id="UP000028531"/>
    </source>
</evidence>
<accession>A0A084JXX2</accession>
<keyword evidence="1" id="KW-0472">Membrane</keyword>
<feature type="transmembrane region" description="Helical" evidence="1">
    <location>
        <begin position="20"/>
        <end position="41"/>
    </location>
</feature>
<keyword evidence="5" id="KW-1185">Reference proteome</keyword>
<keyword evidence="1" id="KW-0812">Transmembrane</keyword>
<reference evidence="3 5" key="2">
    <citation type="submission" date="2018-03" db="EMBL/GenBank/DDBJ databases">
        <title>Genomic Encyclopedia of Archaeal and Bacterial Type Strains, Phase II (KMG-II): from individual species to whole genera.</title>
        <authorList>
            <person name="Goeker M."/>
        </authorList>
    </citation>
    <scope>NUCLEOTIDE SEQUENCE [LARGE SCALE GENOMIC DNA]</scope>
    <source>
        <strain evidence="3 5">DSM 22727</strain>
    </source>
</reference>
<evidence type="ECO:0000313" key="5">
    <source>
        <dbReference type="Proteomes" id="UP000239997"/>
    </source>
</evidence>
<dbReference type="AlphaFoldDB" id="A0A084JXX2"/>
<sequence>MKIFNKLRFNTIRARSFRKYLLYAIGEIVLVVAGILIALWLNNKNAQAKIEQDNLKHAQTVLTYMDQHIQELDMVMEQYEAFEPIISKIIYTPTDEPISNCENCNQMLFGFLYPEIDNRAAVRSDMIRSDNDSLSLLSQKITADYNAYSKISDIYIKSAQNVLHENMNYLKDNNSWFTAFISQGECNDDCMTYFNESCDYRNRVTYFNLIVFDAYQFELYQFRDQLKEHREHLQNIIHEIEP</sequence>
<organism evidence="2 4">
    <name type="scientific">Nonlabens ulvanivorans</name>
    <name type="common">Persicivirga ulvanivorans</name>
    <dbReference type="NCBI Taxonomy" id="906888"/>
    <lineage>
        <taxon>Bacteria</taxon>
        <taxon>Pseudomonadati</taxon>
        <taxon>Bacteroidota</taxon>
        <taxon>Flavobacteriia</taxon>
        <taxon>Flavobacteriales</taxon>
        <taxon>Flavobacteriaceae</taxon>
        <taxon>Nonlabens</taxon>
    </lineage>
</organism>
<evidence type="ECO:0000313" key="3">
    <source>
        <dbReference type="EMBL" id="PRX14411.1"/>
    </source>
</evidence>
<evidence type="ECO:0000313" key="2">
    <source>
        <dbReference type="EMBL" id="KEZ93806.1"/>
    </source>
</evidence>
<proteinExistence type="predicted"/>
<dbReference type="Proteomes" id="UP000028531">
    <property type="component" value="Unassembled WGS sequence"/>
</dbReference>
<keyword evidence="1" id="KW-1133">Transmembrane helix</keyword>
<dbReference type="EMBL" id="JPJI01000026">
    <property type="protein sequence ID" value="KEZ93806.1"/>
    <property type="molecule type" value="Genomic_DNA"/>
</dbReference>
<protein>
    <submittedName>
        <fullName evidence="2">Uncharacterized protein</fullName>
    </submittedName>
</protein>
<dbReference type="Proteomes" id="UP000239997">
    <property type="component" value="Unassembled WGS sequence"/>
</dbReference>